<protein>
    <submittedName>
        <fullName evidence="1">Uncharacterized protein</fullName>
    </submittedName>
</protein>
<dbReference type="AlphaFoldDB" id="A0A0B6YZT5"/>
<feature type="non-terminal residue" evidence="1">
    <location>
        <position position="1"/>
    </location>
</feature>
<name>A0A0B6YZT5_9EUPU</name>
<reference evidence="1" key="1">
    <citation type="submission" date="2014-12" db="EMBL/GenBank/DDBJ databases">
        <title>Insight into the proteome of Arion vulgaris.</title>
        <authorList>
            <person name="Aradska J."/>
            <person name="Bulat T."/>
            <person name="Smidak R."/>
            <person name="Sarate P."/>
            <person name="Gangsoo J."/>
            <person name="Sialana F."/>
            <person name="Bilban M."/>
            <person name="Lubec G."/>
        </authorList>
    </citation>
    <scope>NUCLEOTIDE SEQUENCE</scope>
    <source>
        <tissue evidence="1">Skin</tissue>
    </source>
</reference>
<sequence>REANKINQFLKTNLTFKREDILQSEGSDTLHTRIQVTNTSHRMFTYWTTAKFEEKLAQMRDLYQNGGDTTADDDEIFNDPE</sequence>
<feature type="non-terminal residue" evidence="1">
    <location>
        <position position="81"/>
    </location>
</feature>
<accession>A0A0B6YZT5</accession>
<evidence type="ECO:0000313" key="1">
    <source>
        <dbReference type="EMBL" id="CEK61839.1"/>
    </source>
</evidence>
<gene>
    <name evidence="1" type="primary">ORF43433</name>
</gene>
<dbReference type="EMBL" id="HACG01014974">
    <property type="protein sequence ID" value="CEK61839.1"/>
    <property type="molecule type" value="Transcribed_RNA"/>
</dbReference>
<organism evidence="1">
    <name type="scientific">Arion vulgaris</name>
    <dbReference type="NCBI Taxonomy" id="1028688"/>
    <lineage>
        <taxon>Eukaryota</taxon>
        <taxon>Metazoa</taxon>
        <taxon>Spiralia</taxon>
        <taxon>Lophotrochozoa</taxon>
        <taxon>Mollusca</taxon>
        <taxon>Gastropoda</taxon>
        <taxon>Heterobranchia</taxon>
        <taxon>Euthyneura</taxon>
        <taxon>Panpulmonata</taxon>
        <taxon>Eupulmonata</taxon>
        <taxon>Stylommatophora</taxon>
        <taxon>Helicina</taxon>
        <taxon>Arionoidea</taxon>
        <taxon>Arionidae</taxon>
        <taxon>Arion</taxon>
    </lineage>
</organism>
<proteinExistence type="predicted"/>